<protein>
    <submittedName>
        <fullName evidence="10">Glycosyltransferase family 39 protein</fullName>
        <ecNumber evidence="10">2.4.-.-</ecNumber>
    </submittedName>
</protein>
<dbReference type="PANTHER" id="PTHR33908:SF3">
    <property type="entry name" value="UNDECAPRENYL PHOSPHATE-ALPHA-4-AMINO-4-DEOXY-L-ARABINOSE ARABINOSYL TRANSFERASE"/>
    <property type="match status" value="1"/>
</dbReference>
<keyword evidence="6 8" id="KW-1133">Transmembrane helix</keyword>
<dbReference type="Proteomes" id="UP001486207">
    <property type="component" value="Unassembled WGS sequence"/>
</dbReference>
<keyword evidence="3 10" id="KW-0328">Glycosyltransferase</keyword>
<comment type="caution">
    <text evidence="10">The sequence shown here is derived from an EMBL/GenBank/DDBJ whole genome shotgun (WGS) entry which is preliminary data.</text>
</comment>
<evidence type="ECO:0000256" key="7">
    <source>
        <dbReference type="ARBA" id="ARBA00023136"/>
    </source>
</evidence>
<dbReference type="InterPro" id="IPR038731">
    <property type="entry name" value="RgtA/B/C-like"/>
</dbReference>
<feature type="transmembrane region" description="Helical" evidence="8">
    <location>
        <begin position="222"/>
        <end position="240"/>
    </location>
</feature>
<evidence type="ECO:0000256" key="2">
    <source>
        <dbReference type="ARBA" id="ARBA00022475"/>
    </source>
</evidence>
<evidence type="ECO:0000256" key="8">
    <source>
        <dbReference type="SAM" id="Phobius"/>
    </source>
</evidence>
<evidence type="ECO:0000256" key="6">
    <source>
        <dbReference type="ARBA" id="ARBA00022989"/>
    </source>
</evidence>
<feature type="transmembrane region" description="Helical" evidence="8">
    <location>
        <begin position="247"/>
        <end position="269"/>
    </location>
</feature>
<keyword evidence="11" id="KW-1185">Reference proteome</keyword>
<keyword evidence="4 10" id="KW-0808">Transferase</keyword>
<evidence type="ECO:0000256" key="1">
    <source>
        <dbReference type="ARBA" id="ARBA00004651"/>
    </source>
</evidence>
<dbReference type="GO" id="GO:0016757">
    <property type="term" value="F:glycosyltransferase activity"/>
    <property type="evidence" value="ECO:0007669"/>
    <property type="project" value="UniProtKB-KW"/>
</dbReference>
<evidence type="ECO:0000256" key="3">
    <source>
        <dbReference type="ARBA" id="ARBA00022676"/>
    </source>
</evidence>
<comment type="subcellular location">
    <subcellularLocation>
        <location evidence="1">Cell membrane</location>
        <topology evidence="1">Multi-pass membrane protein</topology>
    </subcellularLocation>
</comment>
<evidence type="ECO:0000256" key="4">
    <source>
        <dbReference type="ARBA" id="ARBA00022679"/>
    </source>
</evidence>
<reference evidence="10 11" key="1">
    <citation type="submission" date="2024-06" db="EMBL/GenBank/DDBJ databases">
        <title>The Natural Products Discovery Center: Release of the First 8490 Sequenced Strains for Exploring Actinobacteria Biosynthetic Diversity.</title>
        <authorList>
            <person name="Kalkreuter E."/>
            <person name="Kautsar S.A."/>
            <person name="Yang D."/>
            <person name="Bader C.D."/>
            <person name="Teijaro C.N."/>
            <person name="Fluegel L."/>
            <person name="Davis C.M."/>
            <person name="Simpson J.R."/>
            <person name="Lauterbach L."/>
            <person name="Steele A.D."/>
            <person name="Gui C."/>
            <person name="Meng S."/>
            <person name="Li G."/>
            <person name="Viehrig K."/>
            <person name="Ye F."/>
            <person name="Su P."/>
            <person name="Kiefer A.F."/>
            <person name="Nichols A."/>
            <person name="Cepeda A.J."/>
            <person name="Yan W."/>
            <person name="Fan B."/>
            <person name="Jiang Y."/>
            <person name="Adhikari A."/>
            <person name="Zheng C.-J."/>
            <person name="Schuster L."/>
            <person name="Cowan T.M."/>
            <person name="Smanski M.J."/>
            <person name="Chevrette M.G."/>
            <person name="De Carvalho L.P.S."/>
            <person name="Shen B."/>
        </authorList>
    </citation>
    <scope>NUCLEOTIDE SEQUENCE [LARGE SCALE GENOMIC DNA]</scope>
    <source>
        <strain evidence="10 11">NPDC000155</strain>
    </source>
</reference>
<dbReference type="InterPro" id="IPR050297">
    <property type="entry name" value="LipidA_mod_glycosyltrf_83"/>
</dbReference>
<feature type="transmembrane region" description="Helical" evidence="8">
    <location>
        <begin position="65"/>
        <end position="85"/>
    </location>
</feature>
<feature type="domain" description="Glycosyltransferase RgtA/B/C/D-like" evidence="9">
    <location>
        <begin position="51"/>
        <end position="174"/>
    </location>
</feature>
<keyword evidence="5 8" id="KW-0812">Transmembrane</keyword>
<evidence type="ECO:0000259" key="9">
    <source>
        <dbReference type="Pfam" id="PF13231"/>
    </source>
</evidence>
<dbReference type="EMBL" id="JBEPFB010000001">
    <property type="protein sequence ID" value="MER7371754.1"/>
    <property type="molecule type" value="Genomic_DNA"/>
</dbReference>
<gene>
    <name evidence="10" type="ORF">ABT384_03725</name>
</gene>
<proteinExistence type="predicted"/>
<dbReference type="RefSeq" id="WP_190068543.1">
    <property type="nucleotide sequence ID" value="NZ_BNBM01000002.1"/>
</dbReference>
<name>A0ABV1XJH8_9ACTN</name>
<feature type="transmembrane region" description="Helical" evidence="8">
    <location>
        <begin position="115"/>
        <end position="133"/>
    </location>
</feature>
<dbReference type="Pfam" id="PF13231">
    <property type="entry name" value="PMT_2"/>
    <property type="match status" value="1"/>
</dbReference>
<feature type="transmembrane region" description="Helical" evidence="8">
    <location>
        <begin position="307"/>
        <end position="327"/>
    </location>
</feature>
<evidence type="ECO:0000313" key="10">
    <source>
        <dbReference type="EMBL" id="MER7371754.1"/>
    </source>
</evidence>
<feature type="transmembrane region" description="Helical" evidence="8">
    <location>
        <begin position="275"/>
        <end position="295"/>
    </location>
</feature>
<accession>A0ABV1XJH8</accession>
<feature type="transmembrane region" description="Helical" evidence="8">
    <location>
        <begin position="145"/>
        <end position="171"/>
    </location>
</feature>
<keyword evidence="2" id="KW-1003">Cell membrane</keyword>
<keyword evidence="7 8" id="KW-0472">Membrane</keyword>
<feature type="transmembrane region" description="Helical" evidence="8">
    <location>
        <begin position="183"/>
        <end position="202"/>
    </location>
</feature>
<organism evidence="10 11">
    <name type="scientific">Streptomyces lanatus</name>
    <dbReference type="NCBI Taxonomy" id="66900"/>
    <lineage>
        <taxon>Bacteria</taxon>
        <taxon>Bacillati</taxon>
        <taxon>Actinomycetota</taxon>
        <taxon>Actinomycetes</taxon>
        <taxon>Kitasatosporales</taxon>
        <taxon>Streptomycetaceae</taxon>
        <taxon>Streptomyces</taxon>
    </lineage>
</organism>
<dbReference type="EC" id="2.4.-.-" evidence="10"/>
<evidence type="ECO:0000313" key="11">
    <source>
        <dbReference type="Proteomes" id="UP001486207"/>
    </source>
</evidence>
<dbReference type="PANTHER" id="PTHR33908">
    <property type="entry name" value="MANNOSYLTRANSFERASE YKCB-RELATED"/>
    <property type="match status" value="1"/>
</dbReference>
<sequence length="462" mass="49953">MAALALGLWGIDRQDSMWRDESVTYQVAHRPLAELWGLLGHIDAVHGLYYLLMHTVFALWDGGLVALRLPSVLATAGAAAGVGAIGARLSGRLAGTLAGLVFALLPVTQQYAQEGRSYALVTAGVTWATYAFLRAVREPGLPRWWAVYGLLLGLSCWLHEFAALALVAHALTLWRLRVPQSVWRGWGVAAAGVGLALLPLMVVSSGQADRQLGWLGRPSLSAWLQLLAMAAVTLLLARLLRRRSELTTLAVPLALAPTGLLMVVSLAKPWYVDRYVLYGMTGPALLTGAALAHAIRHRHRLAVPTRVLTACLAAGTAVAVLLPWSLLVRSPESRKDDVVAVARAVEASARDGDAVLFLPARRREWLLSRPAVLDRLDDVALAESPTASHTLQGTELPAETIRRRVLAADRVIALTDPAGQPLDPFPQEKIKREVLGTEFRICRRTTVHGAQILVYARPGNCP</sequence>
<evidence type="ECO:0000256" key="5">
    <source>
        <dbReference type="ARBA" id="ARBA00022692"/>
    </source>
</evidence>